<proteinExistence type="predicted"/>
<reference evidence="1" key="1">
    <citation type="submission" date="2022-08" db="EMBL/GenBank/DDBJ databases">
        <title>Molecular epidemiological analysis of five strains of VanD-type vancomycin-resistant Enterococcus faecalis.</title>
        <authorList>
            <person name="Mimura K."/>
            <person name="Hashimoto Y."/>
            <person name="Tomita H."/>
        </authorList>
    </citation>
    <scope>NUCLEOTIDE SEQUENCE</scope>
    <source>
        <strain evidence="1">SVR2332</strain>
        <plasmid evidence="1">pSVR2332</plasmid>
    </source>
</reference>
<evidence type="ECO:0000313" key="2">
    <source>
        <dbReference type="Proteomes" id="UP001317613"/>
    </source>
</evidence>
<geneLocation type="plasmid" evidence="1 2">
    <name>pSVR2332</name>
</geneLocation>
<accession>A0AC59HWD4</accession>
<organism evidence="1 2">
    <name type="scientific">Enterococcus faecalis</name>
    <name type="common">Streptococcus faecalis</name>
    <dbReference type="NCBI Taxonomy" id="1351"/>
    <lineage>
        <taxon>Bacteria</taxon>
        <taxon>Bacillati</taxon>
        <taxon>Bacillota</taxon>
        <taxon>Bacilli</taxon>
        <taxon>Lactobacillales</taxon>
        <taxon>Enterococcaceae</taxon>
        <taxon>Enterococcus</taxon>
    </lineage>
</organism>
<name>A0AC59HWD4_ENTFL</name>
<dbReference type="Proteomes" id="UP001317613">
    <property type="component" value="Plasmid pSVR2332"/>
</dbReference>
<gene>
    <name evidence="1" type="ORF">EfsSVR2332_40230</name>
</gene>
<dbReference type="EMBL" id="AP026730">
    <property type="protein sequence ID" value="BDQ63945.1"/>
    <property type="molecule type" value="Genomic_DNA"/>
</dbReference>
<evidence type="ECO:0000313" key="1">
    <source>
        <dbReference type="EMBL" id="BDQ63945.1"/>
    </source>
</evidence>
<keyword evidence="1" id="KW-0614">Plasmid</keyword>
<protein>
    <submittedName>
        <fullName evidence="1">Uncharacterized protein</fullName>
    </submittedName>
</protein>
<sequence>MHEIQEEIFTQAKFVGKILTKDAVCCFILFQVATGLQERTYGPLGTIAFLFVMIMGIYWLSPSSLTRNSLRNYQRLWIILTNNRQAYHPLAQQQFQDEEDLSMAMLTEEELAEEDKLIEEEMKEYN</sequence>